<dbReference type="EMBL" id="FMIA01000002">
    <property type="protein sequence ID" value="SCL60491.1"/>
    <property type="molecule type" value="Genomic_DNA"/>
</dbReference>
<feature type="compositionally biased region" description="Basic residues" evidence="1">
    <location>
        <begin position="28"/>
        <end position="46"/>
    </location>
</feature>
<dbReference type="AlphaFoldDB" id="A0A1C6V2C3"/>
<evidence type="ECO:0000313" key="2">
    <source>
        <dbReference type="EMBL" id="SCL60491.1"/>
    </source>
</evidence>
<protein>
    <submittedName>
        <fullName evidence="2">Uncharacterized protein</fullName>
    </submittedName>
</protein>
<evidence type="ECO:0000256" key="1">
    <source>
        <dbReference type="SAM" id="MobiDB-lite"/>
    </source>
</evidence>
<dbReference type="InterPro" id="IPR023393">
    <property type="entry name" value="START-like_dom_sf"/>
</dbReference>
<reference evidence="2 3" key="1">
    <citation type="submission" date="2016-06" db="EMBL/GenBank/DDBJ databases">
        <authorList>
            <person name="Kjaerup R.B."/>
            <person name="Dalgaard T.S."/>
            <person name="Juul-Madsen H.R."/>
        </authorList>
    </citation>
    <scope>NUCLEOTIDE SEQUENCE [LARGE SCALE GENOMIC DNA]</scope>
    <source>
        <strain evidence="2 3">DSM 45577</strain>
    </source>
</reference>
<name>A0A1C6V2C3_9ACTN</name>
<dbReference type="OrthoDB" id="3695445at2"/>
<accession>A0A1C6V2C3</accession>
<gene>
    <name evidence="2" type="ORF">GA0070617_4396</name>
</gene>
<keyword evidence="3" id="KW-1185">Reference proteome</keyword>
<feature type="compositionally biased region" description="Basic and acidic residues" evidence="1">
    <location>
        <begin position="140"/>
        <end position="153"/>
    </location>
</feature>
<feature type="region of interest" description="Disordered" evidence="1">
    <location>
        <begin position="28"/>
        <end position="53"/>
    </location>
</feature>
<feature type="region of interest" description="Disordered" evidence="1">
    <location>
        <begin position="140"/>
        <end position="160"/>
    </location>
</feature>
<proteinExistence type="predicted"/>
<dbReference type="RefSeq" id="WP_091441749.1">
    <property type="nucleotide sequence ID" value="NZ_BMMJ01000002.1"/>
</dbReference>
<dbReference type="STRING" id="683228.GA0070617_4396"/>
<dbReference type="Gene3D" id="3.30.530.20">
    <property type="match status" value="1"/>
</dbReference>
<evidence type="ECO:0000313" key="3">
    <source>
        <dbReference type="Proteomes" id="UP000198937"/>
    </source>
</evidence>
<dbReference type="Proteomes" id="UP000198937">
    <property type="component" value="Unassembled WGS sequence"/>
</dbReference>
<organism evidence="2 3">
    <name type="scientific">Micromonospora yangpuensis</name>
    <dbReference type="NCBI Taxonomy" id="683228"/>
    <lineage>
        <taxon>Bacteria</taxon>
        <taxon>Bacillati</taxon>
        <taxon>Actinomycetota</taxon>
        <taxon>Actinomycetes</taxon>
        <taxon>Micromonosporales</taxon>
        <taxon>Micromonosporaceae</taxon>
        <taxon>Micromonospora</taxon>
    </lineage>
</organism>
<sequence length="160" mass="17139">MRRSTRGGMMLAATIVGMAAGRALVAAGRRHRQHATGRRHRRRTTGRRSADASGQWQVVTVDRPPAQVLPGGVWPAPLRQLDGAVEVRVGSAPGERGTELAARWRPGVPAGLAAHLVGDDPARLVRQALRQVKQLAETGELLRSDRSSMDRPDGAGPGVW</sequence>